<evidence type="ECO:0000313" key="9">
    <source>
        <dbReference type="Proteomes" id="UP000705283"/>
    </source>
</evidence>
<feature type="domain" description="AMP-binding enzyme C-terminal" evidence="7">
    <location>
        <begin position="371"/>
        <end position="434"/>
    </location>
</feature>
<evidence type="ECO:0000259" key="7">
    <source>
        <dbReference type="Pfam" id="PF13193"/>
    </source>
</evidence>
<dbReference type="InterPro" id="IPR000873">
    <property type="entry name" value="AMP-dep_synth/lig_dom"/>
</dbReference>
<dbReference type="PANTHER" id="PTHR43201:SF8">
    <property type="entry name" value="ACYL-COA SYNTHETASE FAMILY MEMBER 3"/>
    <property type="match status" value="1"/>
</dbReference>
<dbReference type="SUPFAM" id="SSF56801">
    <property type="entry name" value="Acetyl-CoA synthetase-like"/>
    <property type="match status" value="1"/>
</dbReference>
<evidence type="ECO:0000313" key="8">
    <source>
        <dbReference type="EMBL" id="MBF6636587.1"/>
    </source>
</evidence>
<dbReference type="InterPro" id="IPR025110">
    <property type="entry name" value="AMP-bd_C"/>
</dbReference>
<dbReference type="GO" id="GO:0005524">
    <property type="term" value="F:ATP binding"/>
    <property type="evidence" value="ECO:0007669"/>
    <property type="project" value="UniProtKB-KW"/>
</dbReference>
<evidence type="ECO:0000256" key="2">
    <source>
        <dbReference type="ARBA" id="ARBA00022428"/>
    </source>
</evidence>
<gene>
    <name evidence="8" type="primary">menE</name>
    <name evidence="8" type="ORF">ITX54_07960</name>
</gene>
<evidence type="ECO:0000259" key="6">
    <source>
        <dbReference type="Pfam" id="PF00501"/>
    </source>
</evidence>
<dbReference type="Pfam" id="PF00501">
    <property type="entry name" value="AMP-binding"/>
    <property type="match status" value="1"/>
</dbReference>
<keyword evidence="4" id="KW-0547">Nucleotide-binding</keyword>
<evidence type="ECO:0000256" key="1">
    <source>
        <dbReference type="ARBA" id="ARBA00006432"/>
    </source>
</evidence>
<organism evidence="8 9">
    <name type="scientific">Rouxiella silvae</name>
    <dbReference type="NCBI Taxonomy" id="1646373"/>
    <lineage>
        <taxon>Bacteria</taxon>
        <taxon>Pseudomonadati</taxon>
        <taxon>Pseudomonadota</taxon>
        <taxon>Gammaproteobacteria</taxon>
        <taxon>Enterobacterales</taxon>
        <taxon>Yersiniaceae</taxon>
        <taxon>Rouxiella</taxon>
    </lineage>
</organism>
<dbReference type="EMBL" id="JADMKS010000003">
    <property type="protein sequence ID" value="MBF6636587.1"/>
    <property type="molecule type" value="Genomic_DNA"/>
</dbReference>
<dbReference type="RefSeq" id="WP_194977811.1">
    <property type="nucleotide sequence ID" value="NZ_JADMKS010000003.1"/>
</dbReference>
<reference evidence="8" key="2">
    <citation type="submission" date="2022-09" db="EMBL/GenBank/DDBJ databases">
        <title>Rouxiella aceris sp. nov., isolated from tree sap and emended description of the genus Rhouxiella.</title>
        <authorList>
            <person name="Kim I.S."/>
        </authorList>
    </citation>
    <scope>NUCLEOTIDE SEQUENCE</scope>
    <source>
        <strain evidence="8">SAP-2</strain>
    </source>
</reference>
<dbReference type="Pfam" id="PF13193">
    <property type="entry name" value="AMP-binding_C"/>
    <property type="match status" value="1"/>
</dbReference>
<keyword evidence="3 8" id="KW-0436">Ligase</keyword>
<dbReference type="InterPro" id="IPR045851">
    <property type="entry name" value="AMP-bd_C_sf"/>
</dbReference>
<reference evidence="8" key="1">
    <citation type="submission" date="2020-11" db="EMBL/GenBank/DDBJ databases">
        <authorList>
            <person name="Lee S.D."/>
        </authorList>
    </citation>
    <scope>NUCLEOTIDE SEQUENCE</scope>
    <source>
        <strain evidence="8">SAP-2</strain>
    </source>
</reference>
<evidence type="ECO:0000256" key="4">
    <source>
        <dbReference type="ARBA" id="ARBA00022741"/>
    </source>
</evidence>
<protein>
    <submittedName>
        <fullName evidence="8">O-succinylbenzoate--CoA ligase</fullName>
        <ecNumber evidence="8">6.2.1.26</ecNumber>
    </submittedName>
</protein>
<dbReference type="InterPro" id="IPR010192">
    <property type="entry name" value="MenE"/>
</dbReference>
<dbReference type="GO" id="GO:0008756">
    <property type="term" value="F:o-succinylbenzoate-CoA ligase activity"/>
    <property type="evidence" value="ECO:0007669"/>
    <property type="project" value="UniProtKB-EC"/>
</dbReference>
<comment type="similarity">
    <text evidence="1">Belongs to the ATP-dependent AMP-binding enzyme family.</text>
</comment>
<evidence type="ECO:0000256" key="3">
    <source>
        <dbReference type="ARBA" id="ARBA00022598"/>
    </source>
</evidence>
<proteinExistence type="inferred from homology"/>
<sequence length="461" mass="50350">MAAINDWPWHHWRRRSPNAAAIFLANKTLTWAELAREIDHKSAEFSAQGVRAGEAVALIGDVRGNNGFDLLLAYLALLQLAACCLPLNPQLAAGTLPALLTRLGISRLIDLTHEVIRPEVVAQKATLSHQHAAVWSPARAATLTLTSGSNGLPKAAVHTLAAHIASAEGVVELMSFTHQHRWLLSLPLFHVSGQGIVWRWLSVGAGLVLSDGRPLAQALQCSTHASLVPTQLWRLLESSASAAGLCDVLLGGADIPPALIQRAERAGIRCWCGYGMTETASTVTAKRADDLPGVGNPLKGREVRIVNQEIQLRATSMALGYWLQGRLQPLNESGGWLRTRDGGEWQNGELNINGRLDNLFFSGGEGIQPEEVERILREHPRVNSVFIIPVDDTQYGQRPVAVIDGEEGPTLTELMDWARAKLAGFQRPIALFTLPEDLQRGGIKVSRRDVLHWVRAKYVNR</sequence>
<dbReference type="GO" id="GO:0031956">
    <property type="term" value="F:medium-chain fatty acid-CoA ligase activity"/>
    <property type="evidence" value="ECO:0007669"/>
    <property type="project" value="TreeGrafter"/>
</dbReference>
<accession>A0AA40X1T8</accession>
<dbReference type="Gene3D" id="3.40.50.12780">
    <property type="entry name" value="N-terminal domain of ligase-like"/>
    <property type="match status" value="1"/>
</dbReference>
<dbReference type="GO" id="GO:0009234">
    <property type="term" value="P:menaquinone biosynthetic process"/>
    <property type="evidence" value="ECO:0007669"/>
    <property type="project" value="UniProtKB-KW"/>
</dbReference>
<dbReference type="GO" id="GO:0006631">
    <property type="term" value="P:fatty acid metabolic process"/>
    <property type="evidence" value="ECO:0007669"/>
    <property type="project" value="TreeGrafter"/>
</dbReference>
<dbReference type="AlphaFoldDB" id="A0AA40X1T8"/>
<feature type="domain" description="AMP-dependent synthetase/ligase" evidence="6">
    <location>
        <begin position="11"/>
        <end position="309"/>
    </location>
</feature>
<dbReference type="NCBIfam" id="TIGR01923">
    <property type="entry name" value="menE"/>
    <property type="match status" value="1"/>
</dbReference>
<dbReference type="InterPro" id="IPR042099">
    <property type="entry name" value="ANL_N_sf"/>
</dbReference>
<dbReference type="EC" id="6.2.1.26" evidence="8"/>
<evidence type="ECO:0000256" key="5">
    <source>
        <dbReference type="ARBA" id="ARBA00022840"/>
    </source>
</evidence>
<keyword evidence="5" id="KW-0067">ATP-binding</keyword>
<comment type="caution">
    <text evidence="8">The sequence shown here is derived from an EMBL/GenBank/DDBJ whole genome shotgun (WGS) entry which is preliminary data.</text>
</comment>
<keyword evidence="2" id="KW-0474">Menaquinone biosynthesis</keyword>
<dbReference type="PANTHER" id="PTHR43201">
    <property type="entry name" value="ACYL-COA SYNTHETASE"/>
    <property type="match status" value="1"/>
</dbReference>
<dbReference type="CDD" id="cd17630">
    <property type="entry name" value="OSB_MenE-like"/>
    <property type="match status" value="1"/>
</dbReference>
<dbReference type="Gene3D" id="3.30.300.30">
    <property type="match status" value="1"/>
</dbReference>
<dbReference type="Proteomes" id="UP000705283">
    <property type="component" value="Unassembled WGS sequence"/>
</dbReference>
<dbReference type="NCBIfam" id="NF006539">
    <property type="entry name" value="PRK09029.1"/>
    <property type="match status" value="1"/>
</dbReference>
<name>A0AA40X1T8_9GAMM</name>